<reference evidence="1" key="1">
    <citation type="submission" date="2024-06" db="EMBL/GenBank/DDBJ databases">
        <authorList>
            <person name="Huang C.H."/>
            <person name="Ting Y.S."/>
            <person name="Cheng Y.H."/>
        </authorList>
    </citation>
    <scope>NUCLEOTIDE SEQUENCE</scope>
    <source>
        <strain evidence="1">TCI803</strain>
    </source>
</reference>
<name>A0AAU7WEY5_9BACI</name>
<protein>
    <recommendedName>
        <fullName evidence="2">Ycf15</fullName>
    </recommendedName>
</protein>
<evidence type="ECO:0008006" key="2">
    <source>
        <dbReference type="Google" id="ProtNLM"/>
    </source>
</evidence>
<dbReference type="GeneID" id="93260850"/>
<dbReference type="AlphaFoldDB" id="A0AAU7WEY5"/>
<gene>
    <name evidence="1" type="ORF">ABR335_14575</name>
</gene>
<sequence>MGRILLEGIDEWKKWEDTLLLNFAVDSFPGVVIYLPRIGQEARKLNQKGIW</sequence>
<organism evidence="1">
    <name type="scientific">Heyndrickxia faecalis</name>
    <dbReference type="NCBI Taxonomy" id="2824910"/>
    <lineage>
        <taxon>Bacteria</taxon>
        <taxon>Bacillati</taxon>
        <taxon>Bacillota</taxon>
        <taxon>Bacilli</taxon>
        <taxon>Bacillales</taxon>
        <taxon>Bacillaceae</taxon>
        <taxon>Heyndrickxia</taxon>
    </lineage>
</organism>
<dbReference type="RefSeq" id="WP_187287743.1">
    <property type="nucleotide sequence ID" value="NZ_CP158453.1"/>
</dbReference>
<evidence type="ECO:0000313" key="1">
    <source>
        <dbReference type="EMBL" id="XBX97660.1"/>
    </source>
</evidence>
<proteinExistence type="predicted"/>
<dbReference type="EMBL" id="CP158453">
    <property type="protein sequence ID" value="XBX97660.1"/>
    <property type="molecule type" value="Genomic_DNA"/>
</dbReference>
<accession>A0AAU7WEY5</accession>